<gene>
    <name evidence="5" type="primary">T4C21_320</name>
</gene>
<dbReference type="Pfam" id="PF08241">
    <property type="entry name" value="Methyltransf_11"/>
    <property type="match status" value="1"/>
</dbReference>
<dbReference type="InterPro" id="IPR051419">
    <property type="entry name" value="Lys/N-term_MeTrsfase_sf"/>
</dbReference>
<dbReference type="TAIR" id="AT3G60910"/>
<protein>
    <submittedName>
        <fullName evidence="5">Uncharacterized protein T4C21_320</fullName>
    </submittedName>
</protein>
<accession>Q9LZX3</accession>
<evidence type="ECO:0000256" key="2">
    <source>
        <dbReference type="ARBA" id="ARBA00022603"/>
    </source>
</evidence>
<organism evidence="5">
    <name type="scientific">Arabidopsis thaliana</name>
    <name type="common">Mouse-ear cress</name>
    <dbReference type="NCBI Taxonomy" id="3702"/>
    <lineage>
        <taxon>Eukaryota</taxon>
        <taxon>Viridiplantae</taxon>
        <taxon>Streptophyta</taxon>
        <taxon>Embryophyta</taxon>
        <taxon>Tracheophyta</taxon>
        <taxon>Spermatophyta</taxon>
        <taxon>Magnoliopsida</taxon>
        <taxon>eudicotyledons</taxon>
        <taxon>Gunneridae</taxon>
        <taxon>Pentapetalae</taxon>
        <taxon>rosids</taxon>
        <taxon>malvids</taxon>
        <taxon>Brassicales</taxon>
        <taxon>Brassicaceae</taxon>
        <taxon>Camelineae</taxon>
        <taxon>Arabidopsis</taxon>
    </lineage>
</organism>
<evidence type="ECO:0000256" key="3">
    <source>
        <dbReference type="ARBA" id="ARBA00022679"/>
    </source>
</evidence>
<comment type="similarity">
    <text evidence="1">Belongs to the methyltransferase superfamily.</text>
</comment>
<dbReference type="InterPro" id="IPR013216">
    <property type="entry name" value="Methyltransf_11"/>
</dbReference>
<dbReference type="GO" id="GO:0032259">
    <property type="term" value="P:methylation"/>
    <property type="evidence" value="ECO:0007669"/>
    <property type="project" value="UniProtKB-KW"/>
</dbReference>
<reference evidence="5" key="3">
    <citation type="submission" date="2000-03" db="EMBL/GenBank/DDBJ databases">
        <authorList>
            <person name="EU Arabidopsis sequencing project"/>
        </authorList>
    </citation>
    <scope>NUCLEOTIDE SEQUENCE</scope>
</reference>
<reference evidence="5" key="2">
    <citation type="submission" date="2000-03" db="EMBL/GenBank/DDBJ databases">
        <authorList>
            <person name="Choisne N."/>
            <person name="Robert C."/>
            <person name="Brottier P."/>
            <person name="Wincker P."/>
            <person name="Cattolico L."/>
            <person name="Artiguenave F."/>
            <person name="Saurin W."/>
            <person name="Weissenbach J."/>
            <person name="Mewes H.W."/>
            <person name="Rudd S."/>
            <person name="Lemcke K."/>
            <person name="Mayer K.F.X."/>
            <person name="Quetier F."/>
            <person name="Salanoubat M."/>
        </authorList>
    </citation>
    <scope>NUCLEOTIDE SEQUENCE</scope>
</reference>
<dbReference type="PIR" id="T47902">
    <property type="entry name" value="T47902"/>
</dbReference>
<dbReference type="AlphaFoldDB" id="Q9LZX3"/>
<keyword evidence="2" id="KW-0489">Methyltransferase</keyword>
<keyword evidence="3" id="KW-0808">Transferase</keyword>
<evidence type="ECO:0000256" key="1">
    <source>
        <dbReference type="ARBA" id="ARBA00008361"/>
    </source>
</evidence>
<name>Q9LZX3_ARATH</name>
<evidence type="ECO:0000313" key="5">
    <source>
        <dbReference type="EMBL" id="CAB82695.1"/>
    </source>
</evidence>
<proteinExistence type="inferred from homology"/>
<dbReference type="PANTHER" id="PTHR12176">
    <property type="entry name" value="SAM-DEPENDENT METHYLTRANSFERASE SUPERFAMILY PROTEIN"/>
    <property type="match status" value="1"/>
</dbReference>
<dbReference type="CDD" id="cd02440">
    <property type="entry name" value="AdoMet_MTases"/>
    <property type="match status" value="1"/>
</dbReference>
<dbReference type="ExpressionAtlas" id="Q9LZX3">
    <property type="expression patterns" value="baseline and differential"/>
</dbReference>
<evidence type="ECO:0000259" key="4">
    <source>
        <dbReference type="Pfam" id="PF08241"/>
    </source>
</evidence>
<dbReference type="Gene3D" id="3.40.50.150">
    <property type="entry name" value="Vaccinia Virus protein VP39"/>
    <property type="match status" value="1"/>
</dbReference>
<dbReference type="SUPFAM" id="SSF53335">
    <property type="entry name" value="S-adenosyl-L-methionine-dependent methyltransferases"/>
    <property type="match status" value="1"/>
</dbReference>
<reference key="1">
    <citation type="journal article" date="2000" name="Nature">
        <title>Sequence and analysis of chromosome 3 of the plant Arabidopsis thaliana.</title>
        <authorList>
            <consortium name="European Union Chromosome 3 Arabidopsis Sequencing Consortium"/>
            <consortium name="Institute for Genomic Research"/>
            <consortium name="Kazusa DNA Research Institute"/>
            <person name="Salanoubat M."/>
            <person name="Lemcke K."/>
            <person name="Rieger M."/>
            <person name="Ansorge W."/>
            <person name="Unseld M."/>
            <person name="Fartmann B."/>
            <person name="Valle G."/>
            <person name="Blocker H."/>
            <person name="Perez-Alonso M."/>
            <person name="Obermaier B."/>
            <person name="Delseny M."/>
            <person name="Boutry M."/>
            <person name="Grivell L.A."/>
            <person name="Mache R."/>
            <person name="Puigdomenech P."/>
            <person name="De Simone V."/>
            <person name="Choisne N."/>
            <person name="Artiguenave F."/>
            <person name="Robert C."/>
            <person name="Brottier P."/>
            <person name="Wincker P."/>
            <person name="Cattolico L."/>
            <person name="Weissenbach J."/>
            <person name="Saurin W."/>
            <person name="Quetier F."/>
            <person name="Schafer M."/>
            <person name="Muller-Auer S."/>
            <person name="Gabel C."/>
            <person name="Fuchs M."/>
            <person name="Benes V."/>
            <person name="Wurmbach E."/>
            <person name="Drzonek H."/>
            <person name="Erfle H."/>
            <person name="Jordan N."/>
            <person name="Bangert S."/>
            <person name="Wiedelmann R."/>
            <person name="Kranz H."/>
            <person name="Voss H."/>
            <person name="Holland R."/>
            <person name="Brandt P."/>
            <person name="Nyakatura G."/>
            <person name="Vezzi A."/>
            <person name="D'Angelo M."/>
            <person name="Pallavicini A."/>
            <person name="Toppo S."/>
            <person name="Simionati B."/>
            <person name="Conrad A."/>
            <person name="Hornischer K."/>
            <person name="Kauer G."/>
            <person name="Lohnert T.H."/>
            <person name="Nordsiek G."/>
            <person name="Reichelt J."/>
            <person name="Scharfe M."/>
            <person name="Schon O."/>
            <person name="Bargues M."/>
            <person name="Terol J."/>
            <person name="Climent J."/>
            <person name="Navarro P."/>
            <person name="Collado C."/>
            <person name="Perez-Perez A."/>
            <person name="Ottenwalder B."/>
            <person name="Duchemin D."/>
            <person name="Cooke R."/>
            <person name="Laudie M."/>
            <person name="Berger-Llauro C."/>
            <person name="Purnelle B."/>
            <person name="Masuy D."/>
            <person name="de Haan M."/>
            <person name="Maarse A.C."/>
            <person name="Alcaraz J.P."/>
            <person name="Cottet A."/>
            <person name="Casacuberta E."/>
            <person name="Monfort A."/>
            <person name="Argiriou A."/>
            <person name="flores M."/>
            <person name="Liguori R."/>
            <person name="Vitale D."/>
            <person name="Mannhaupt G."/>
            <person name="Haase D."/>
            <person name="Schoof H."/>
            <person name="Rudd S."/>
            <person name="Zaccaria P."/>
            <person name="Mewes H.W."/>
            <person name="Mayer K.F."/>
            <person name="Kaul S."/>
            <person name="Town C.D."/>
            <person name="Koo H.L."/>
            <person name="Tallon L.J."/>
            <person name="Jenkins J."/>
            <person name="Rooney T."/>
            <person name="Rizzo M."/>
            <person name="Walts A."/>
            <person name="Utterback T."/>
            <person name="Fujii C.Y."/>
            <person name="Shea T.P."/>
            <person name="Creasy T.H."/>
            <person name="Haas B."/>
            <person name="Maiti R."/>
            <person name="Wu D."/>
            <person name="Peterson J."/>
            <person name="Van Aken S."/>
            <person name="Pai G."/>
            <person name="Militscher J."/>
            <person name="Sellers P."/>
            <person name="Gill J.E."/>
            <person name="Feldblyum T.V."/>
            <person name="Preuss D."/>
            <person name="Lin X."/>
            <person name="Nierman W.C."/>
            <person name="Salzberg S.L."/>
            <person name="White O."/>
            <person name="Venter J.C."/>
            <person name="Fraser C.M."/>
            <person name="Kaneko T."/>
            <person name="Nakamura Y."/>
            <person name="Sato S."/>
            <person name="Kato T."/>
            <person name="Asamizu E."/>
            <person name="Sasamoto S."/>
            <person name="Kimura T."/>
            <person name="Idesawa K."/>
            <person name="Kawashima K."/>
            <person name="Kishida Y."/>
            <person name="Kiyokawa C."/>
            <person name="Kohara M."/>
            <person name="Matsumoto M."/>
            <person name="Matsuno A."/>
            <person name="Muraki A."/>
            <person name="Nakayama S."/>
            <person name="Nakazaki N."/>
            <person name="Shinpo S."/>
            <person name="Takeuchi C."/>
            <person name="Wada T."/>
            <person name="Watanabe A."/>
            <person name="Yamada M."/>
            <person name="Yasuda M."/>
            <person name="Tabata S."/>
        </authorList>
    </citation>
    <scope>NUCLEOTIDE SEQUENCE [LARGE SCALE GENOMIC DNA]</scope>
    <source>
        <strain>cv. Columbia</strain>
    </source>
</reference>
<dbReference type="InterPro" id="IPR029063">
    <property type="entry name" value="SAM-dependent_MTases_sf"/>
</dbReference>
<dbReference type="EMBL" id="AL162295">
    <property type="protein sequence ID" value="CAB82695.1"/>
    <property type="molecule type" value="Genomic_DNA"/>
</dbReference>
<sequence length="248" mass="27736">METLSIGTLVTCKTRFLSTGTNVTLLSALLSAASSLLLHESSWLAVATPVILSPFANRFEEDMVKDGYEDIMNVDISSVAIEMMQTKYASVPQLKYMQMDVRDMSYFEDDSFDTIIDKGTLDSLMCGSDALLSASRMLGEVSRLIKPGGTYFLITYGDPKVRMPHLTRSAYNWKISLYIIPRPGFKRPESCSSSAKSCMEAIPITSEGMLPHDYVLEDPDSHFIYICKKKDEDEEAQLPSYPLMEDVL</sequence>
<feature type="domain" description="Methyltransferase type 11" evidence="4">
    <location>
        <begin position="64"/>
        <end position="152"/>
    </location>
</feature>
<dbReference type="PANTHER" id="PTHR12176:SF66">
    <property type="entry name" value="S-ADENOSYL-L-METHIONINE-DEPENDENT METHYLTRANSFERASES SUPERFAMILY PROTEIN"/>
    <property type="match status" value="1"/>
</dbReference>
<dbReference type="GO" id="GO:0008757">
    <property type="term" value="F:S-adenosylmethionine-dependent methyltransferase activity"/>
    <property type="evidence" value="ECO:0007669"/>
    <property type="project" value="InterPro"/>
</dbReference>